<proteinExistence type="evidence at transcript level"/>
<dbReference type="PANTHER" id="PTHR11362">
    <property type="entry name" value="PHOSPHATIDYLETHANOLAMINE-BINDING PROTEIN"/>
    <property type="match status" value="1"/>
</dbReference>
<sequence>MAVADVADWDKMSLTDVDEAPAAGLKVKFNGLEITKMGQTLTPTQVKNLPLFINWKGMKPKSLYTLLLVDLDAPSRQNPTAREWFHFMLNDMKGNDLDTGIVQTEFISAMPPQNSGLHRYVWLVYEQTEKLGIREAIIGSDQIERRAKFKTATFRKQFDMGPPVAGTCFQAEWDSYVTTLQKKLFGM</sequence>
<dbReference type="CDD" id="cd00866">
    <property type="entry name" value="PEBP_euk"/>
    <property type="match status" value="1"/>
</dbReference>
<dbReference type="InterPro" id="IPR036610">
    <property type="entry name" value="PEBP-like_sf"/>
</dbReference>
<reference evidence="1" key="1">
    <citation type="journal article" date="2012" name="PLoS ONE">
        <title>Sequencing and Analysis of Full-Length cDNAs, 5'-ESTs and 3'-ESTs from a Cartilaginous Fish, the Elephant Shark (Callorhinchus milii).</title>
        <authorList>
            <person name="Tan Y.Y."/>
            <person name="Kodzius R."/>
            <person name="Tay B.H."/>
            <person name="Tay A."/>
            <person name="Brenner S."/>
            <person name="Venkatesh B."/>
        </authorList>
    </citation>
    <scope>NUCLEOTIDE SEQUENCE</scope>
    <source>
        <tissue evidence="1">Testis</tissue>
    </source>
</reference>
<name>K4FV27_CALMI</name>
<dbReference type="AlphaFoldDB" id="K4FV27"/>
<dbReference type="GeneID" id="103172719"/>
<protein>
    <submittedName>
        <fullName evidence="1">Phosphatidylethanolamine-binding protein 1-like protein</fullName>
    </submittedName>
</protein>
<accession>K4FV27</accession>
<dbReference type="RefSeq" id="NP_001279425.1">
    <property type="nucleotide sequence ID" value="NM_001292496.1"/>
</dbReference>
<dbReference type="Gene3D" id="3.90.280.10">
    <property type="entry name" value="PEBP-like"/>
    <property type="match status" value="1"/>
</dbReference>
<dbReference type="InterPro" id="IPR035810">
    <property type="entry name" value="PEBP_euk"/>
</dbReference>
<dbReference type="EMBL" id="JX053331">
    <property type="protein sequence ID" value="AFK11559.1"/>
    <property type="molecule type" value="mRNA"/>
</dbReference>
<dbReference type="PANTHER" id="PTHR11362:SF147">
    <property type="entry name" value="PHOSPHATIDYLETHANOLAMINE BINDING PROTEIN"/>
    <property type="match status" value="1"/>
</dbReference>
<dbReference type="GO" id="GO:0043409">
    <property type="term" value="P:negative regulation of MAPK cascade"/>
    <property type="evidence" value="ECO:0007669"/>
    <property type="project" value="TreeGrafter"/>
</dbReference>
<dbReference type="InterPro" id="IPR008914">
    <property type="entry name" value="PEBP"/>
</dbReference>
<evidence type="ECO:0000313" key="1">
    <source>
        <dbReference type="EMBL" id="AFK11559.1"/>
    </source>
</evidence>
<dbReference type="SUPFAM" id="SSF49777">
    <property type="entry name" value="PEBP-like"/>
    <property type="match status" value="1"/>
</dbReference>
<organism evidence="1">
    <name type="scientific">Callorhinchus milii</name>
    <name type="common">Ghost shark</name>
    <dbReference type="NCBI Taxonomy" id="7868"/>
    <lineage>
        <taxon>Eukaryota</taxon>
        <taxon>Metazoa</taxon>
        <taxon>Chordata</taxon>
        <taxon>Craniata</taxon>
        <taxon>Vertebrata</taxon>
        <taxon>Chondrichthyes</taxon>
        <taxon>Holocephali</taxon>
        <taxon>Chimaeriformes</taxon>
        <taxon>Callorhinchidae</taxon>
        <taxon>Callorhinchus</taxon>
    </lineage>
</organism>
<dbReference type="Pfam" id="PF01161">
    <property type="entry name" value="PBP"/>
    <property type="match status" value="1"/>
</dbReference>